<keyword evidence="3" id="KW-1185">Reference proteome</keyword>
<keyword evidence="1" id="KW-0732">Signal</keyword>
<evidence type="ECO:0000313" key="2">
    <source>
        <dbReference type="EMBL" id="MDL0431870.1"/>
    </source>
</evidence>
<sequence length="89" mass="9936">MKSLLLLCLVLWPLSVFSQDQPEYGLSGSVIVDEPVPETRDRLNRQAKSGAQEESELSVQSYVDSQERIAETFRRAIPDRIAGSARGED</sequence>
<comment type="caution">
    <text evidence="2">The sequence shown here is derived from an EMBL/GenBank/DDBJ whole genome shotgun (WGS) entry which is preliminary data.</text>
</comment>
<evidence type="ECO:0000256" key="1">
    <source>
        <dbReference type="SAM" id="SignalP"/>
    </source>
</evidence>
<feature type="chain" id="PRO_5045958760" description="DUF3613 domain-containing protein" evidence="1">
    <location>
        <begin position="19"/>
        <end position="89"/>
    </location>
</feature>
<dbReference type="RefSeq" id="WP_285391004.1">
    <property type="nucleotide sequence ID" value="NZ_JASSVS010000005.1"/>
</dbReference>
<reference evidence="2 3" key="1">
    <citation type="submission" date="2023-06" db="EMBL/GenBank/DDBJ databases">
        <title>Marinobacter azerbaijanicus a moderately halophilic, isolated from Urmia Lake in Azerbaijan region of Iran.</title>
        <authorList>
            <person name="Sanchez-Porro C."/>
            <person name="Aghdam E.M."/>
            <person name="Saheb S.M."/>
            <person name="Tarhriz V."/>
            <person name="Kazemi E."/>
            <person name="Ammozegar M.A."/>
            <person name="Ventosa A."/>
            <person name="Hejazi M.S."/>
        </authorList>
    </citation>
    <scope>NUCLEOTIDE SEQUENCE [LARGE SCALE GENOMIC DNA]</scope>
    <source>
        <strain evidence="2 3">TBZ242</strain>
    </source>
</reference>
<evidence type="ECO:0008006" key="4">
    <source>
        <dbReference type="Google" id="ProtNLM"/>
    </source>
</evidence>
<accession>A0ABT7ICJ6</accession>
<dbReference type="EMBL" id="JASSVS010000005">
    <property type="protein sequence ID" value="MDL0431870.1"/>
    <property type="molecule type" value="Genomic_DNA"/>
</dbReference>
<dbReference type="Proteomes" id="UP001227964">
    <property type="component" value="Unassembled WGS sequence"/>
</dbReference>
<proteinExistence type="predicted"/>
<name>A0ABT7ICJ6_9GAMM</name>
<organism evidence="2 3">
    <name type="scientific">Marinobacter azerbaijanicus</name>
    <dbReference type="NCBI Taxonomy" id="3050455"/>
    <lineage>
        <taxon>Bacteria</taxon>
        <taxon>Pseudomonadati</taxon>
        <taxon>Pseudomonadota</taxon>
        <taxon>Gammaproteobacteria</taxon>
        <taxon>Pseudomonadales</taxon>
        <taxon>Marinobacteraceae</taxon>
        <taxon>Marinobacter</taxon>
    </lineage>
</organism>
<gene>
    <name evidence="2" type="ORF">QPM17_12065</name>
</gene>
<protein>
    <recommendedName>
        <fullName evidence="4">DUF3613 domain-containing protein</fullName>
    </recommendedName>
</protein>
<feature type="signal peptide" evidence="1">
    <location>
        <begin position="1"/>
        <end position="18"/>
    </location>
</feature>
<evidence type="ECO:0000313" key="3">
    <source>
        <dbReference type="Proteomes" id="UP001227964"/>
    </source>
</evidence>